<dbReference type="AlphaFoldDB" id="A0A8S4C1H0"/>
<comment type="caution">
    <text evidence="1">The sequence shown here is derived from an EMBL/GenBank/DDBJ whole genome shotgun (WGS) entry which is preliminary data.</text>
</comment>
<keyword evidence="2" id="KW-1185">Reference proteome</keyword>
<dbReference type="Proteomes" id="UP000837675">
    <property type="component" value="Unassembled WGS sequence"/>
</dbReference>
<proteinExistence type="predicted"/>
<gene>
    <name evidence="1" type="ORF">MHYMCMPASI_00156</name>
</gene>
<accession>A0A8S4C1H0</accession>
<dbReference type="EMBL" id="CAJVAF010000042">
    <property type="protein sequence ID" value="CAG7589537.1"/>
    <property type="molecule type" value="Genomic_DNA"/>
</dbReference>
<reference evidence="1" key="1">
    <citation type="submission" date="2021-06" db="EMBL/GenBank/DDBJ databases">
        <authorList>
            <person name="Nardi T."/>
            <person name="Nardi T."/>
        </authorList>
    </citation>
    <scope>NUCLEOTIDE SEQUENCE</scope>
</reference>
<organism evidence="1 2">
    <name type="scientific">Hyalomma marginatum</name>
    <dbReference type="NCBI Taxonomy" id="34627"/>
    <lineage>
        <taxon>Eukaryota</taxon>
        <taxon>Metazoa</taxon>
        <taxon>Ecdysozoa</taxon>
        <taxon>Arthropoda</taxon>
        <taxon>Chelicerata</taxon>
        <taxon>Arachnida</taxon>
        <taxon>Acari</taxon>
        <taxon>Parasitiformes</taxon>
        <taxon>Ixodida</taxon>
        <taxon>Ixodoidea</taxon>
        <taxon>Ixodidae</taxon>
        <taxon>Hyalomminae</taxon>
        <taxon>Hyalomma</taxon>
    </lineage>
</organism>
<evidence type="ECO:0000313" key="1">
    <source>
        <dbReference type="EMBL" id="CAG7589537.1"/>
    </source>
</evidence>
<sequence length="46" mass="4792">MIPLSVKFFADTISSIQQVAGIASLVALTHNAVKSGSVINAIYADE</sequence>
<name>A0A8S4C1H0_9ACAR</name>
<evidence type="ECO:0000313" key="2">
    <source>
        <dbReference type="Proteomes" id="UP000837675"/>
    </source>
</evidence>
<protein>
    <submittedName>
        <fullName evidence="1">Uncharacterized protein</fullName>
    </submittedName>
</protein>